<evidence type="ECO:0000256" key="2">
    <source>
        <dbReference type="ARBA" id="ARBA00022475"/>
    </source>
</evidence>
<feature type="transmembrane region" description="Helical" evidence="9">
    <location>
        <begin position="98"/>
        <end position="119"/>
    </location>
</feature>
<dbReference type="CDD" id="cd04590">
    <property type="entry name" value="CBS_pair_CorC_HlyC_assoc"/>
    <property type="match status" value="1"/>
</dbReference>
<feature type="domain" description="CNNM transmembrane" evidence="11">
    <location>
        <begin position="1"/>
        <end position="202"/>
    </location>
</feature>
<name>A0A098Y9D9_9ACTN</name>
<evidence type="ECO:0000256" key="9">
    <source>
        <dbReference type="SAM" id="Phobius"/>
    </source>
</evidence>
<keyword evidence="5 8" id="KW-1133">Transmembrane helix</keyword>
<dbReference type="InterPro" id="IPR044751">
    <property type="entry name" value="Ion_transp-like_CBS"/>
</dbReference>
<dbReference type="SMART" id="SM00116">
    <property type="entry name" value="CBS"/>
    <property type="match status" value="2"/>
</dbReference>
<reference evidence="12 13" key="1">
    <citation type="submission" date="2014-07" db="EMBL/GenBank/DDBJ databases">
        <title>Biosystematic studies on Modestobacter strains isolated from extreme hyper-arid desert soil and from historic building.</title>
        <authorList>
            <person name="Bukarasam K."/>
            <person name="Bull A."/>
            <person name="Girard G."/>
            <person name="van Wezel G."/>
            <person name="Goodfellow M."/>
        </authorList>
    </citation>
    <scope>NUCLEOTIDE SEQUENCE [LARGE SCALE GENOMIC DNA]</scope>
    <source>
        <strain evidence="12 13">KNN45-2b</strain>
    </source>
</reference>
<dbReference type="STRING" id="1522368.IN07_12720"/>
<dbReference type="Gene3D" id="3.10.580.10">
    <property type="entry name" value="CBS-domain"/>
    <property type="match status" value="1"/>
</dbReference>
<evidence type="ECO:0000259" key="11">
    <source>
        <dbReference type="PROSITE" id="PS51846"/>
    </source>
</evidence>
<dbReference type="PROSITE" id="PS51846">
    <property type="entry name" value="CNNM"/>
    <property type="match status" value="1"/>
</dbReference>
<gene>
    <name evidence="12" type="ORF">IN07_12720</name>
</gene>
<accession>A0A098Y9D9</accession>
<keyword evidence="6 8" id="KW-0472">Membrane</keyword>
<dbReference type="InterPro" id="IPR000644">
    <property type="entry name" value="CBS_dom"/>
</dbReference>
<dbReference type="PANTHER" id="PTHR43099">
    <property type="entry name" value="UPF0053 PROTEIN YRKA"/>
    <property type="match status" value="1"/>
</dbReference>
<evidence type="ECO:0000256" key="4">
    <source>
        <dbReference type="ARBA" id="ARBA00022737"/>
    </source>
</evidence>
<evidence type="ECO:0000256" key="7">
    <source>
        <dbReference type="PROSITE-ProRule" id="PRU00703"/>
    </source>
</evidence>
<dbReference type="SUPFAM" id="SSF54631">
    <property type="entry name" value="CBS-domain pair"/>
    <property type="match status" value="1"/>
</dbReference>
<dbReference type="AlphaFoldDB" id="A0A098Y9D9"/>
<keyword evidence="3 8" id="KW-0812">Transmembrane</keyword>
<evidence type="ECO:0000259" key="10">
    <source>
        <dbReference type="PROSITE" id="PS51371"/>
    </source>
</evidence>
<feature type="transmembrane region" description="Helical" evidence="9">
    <location>
        <begin position="6"/>
        <end position="28"/>
    </location>
</feature>
<dbReference type="InterPro" id="IPR002550">
    <property type="entry name" value="CNNM"/>
</dbReference>
<sequence length="352" mass="37252">MSDTVAILVGLALLAGNAFFVGAEFALVSARRTQIEPRAAEGARGARTTLKAIESVSLMMAGAQLGITVCSLGLGAVGEPAVAHLLEGPFAAVGMPEALVHPVAFAIALTVVVFLHMVLGEMVPKNISLAGPERAALLLGPPLYWVVRVLHPLIWLLNQVANVVLRVLRVTPQDEVNSTFTRDQVTGLIGESHREGLLDEREHQLLTGALQFDDQRTADVAIATADLVTVPSRITVGELEQVCAATGYSRFPVVDGDGDLEGYVHLKDFLAVPVEQRDSPVDPALIRPLAGATTDQGLRDVLATMQREGAHLAVVRDGDTGRTVGVVALEDVLEELVGEVRDAAQTVAAGRR</sequence>
<dbReference type="GO" id="GO:0005886">
    <property type="term" value="C:plasma membrane"/>
    <property type="evidence" value="ECO:0007669"/>
    <property type="project" value="UniProtKB-SubCell"/>
</dbReference>
<organism evidence="12 13">
    <name type="scientific">Modestobacter caceresii</name>
    <dbReference type="NCBI Taxonomy" id="1522368"/>
    <lineage>
        <taxon>Bacteria</taxon>
        <taxon>Bacillati</taxon>
        <taxon>Actinomycetota</taxon>
        <taxon>Actinomycetes</taxon>
        <taxon>Geodermatophilales</taxon>
        <taxon>Geodermatophilaceae</taxon>
        <taxon>Modestobacter</taxon>
    </lineage>
</organism>
<dbReference type="OrthoDB" id="110231at2"/>
<dbReference type="PANTHER" id="PTHR43099:SF5">
    <property type="entry name" value="HLYC_CORC FAMILY TRANSPORTER"/>
    <property type="match status" value="1"/>
</dbReference>
<feature type="transmembrane region" description="Helical" evidence="9">
    <location>
        <begin position="56"/>
        <end position="78"/>
    </location>
</feature>
<comment type="subcellular location">
    <subcellularLocation>
        <location evidence="1">Cell membrane</location>
        <topology evidence="1">Multi-pass membrane protein</topology>
    </subcellularLocation>
</comment>
<proteinExistence type="predicted"/>
<evidence type="ECO:0000256" key="1">
    <source>
        <dbReference type="ARBA" id="ARBA00004651"/>
    </source>
</evidence>
<keyword evidence="13" id="KW-1185">Reference proteome</keyword>
<evidence type="ECO:0000313" key="12">
    <source>
        <dbReference type="EMBL" id="KGH46301.1"/>
    </source>
</evidence>
<dbReference type="InterPro" id="IPR046342">
    <property type="entry name" value="CBS_dom_sf"/>
</dbReference>
<dbReference type="Pfam" id="PF00571">
    <property type="entry name" value="CBS"/>
    <property type="match status" value="2"/>
</dbReference>
<dbReference type="PROSITE" id="PS51371">
    <property type="entry name" value="CBS"/>
    <property type="match status" value="2"/>
</dbReference>
<keyword evidence="2" id="KW-1003">Cell membrane</keyword>
<dbReference type="Proteomes" id="UP000029713">
    <property type="component" value="Unassembled WGS sequence"/>
</dbReference>
<evidence type="ECO:0000256" key="6">
    <source>
        <dbReference type="ARBA" id="ARBA00023136"/>
    </source>
</evidence>
<keyword evidence="4" id="KW-0677">Repeat</keyword>
<protein>
    <submittedName>
        <fullName evidence="12">Uncharacterized protein</fullName>
    </submittedName>
</protein>
<evidence type="ECO:0000256" key="8">
    <source>
        <dbReference type="PROSITE-ProRule" id="PRU01193"/>
    </source>
</evidence>
<feature type="domain" description="CBS" evidence="10">
    <location>
        <begin position="285"/>
        <end position="343"/>
    </location>
</feature>
<comment type="caution">
    <text evidence="12">The sequence shown here is derived from an EMBL/GenBank/DDBJ whole genome shotgun (WGS) entry which is preliminary data.</text>
</comment>
<dbReference type="RefSeq" id="WP_036336182.1">
    <property type="nucleotide sequence ID" value="NZ_JPMX01000053.1"/>
</dbReference>
<feature type="domain" description="CBS" evidence="10">
    <location>
        <begin position="223"/>
        <end position="279"/>
    </location>
</feature>
<evidence type="ECO:0000313" key="13">
    <source>
        <dbReference type="Proteomes" id="UP000029713"/>
    </source>
</evidence>
<keyword evidence="7" id="KW-0129">CBS domain</keyword>
<dbReference type="Pfam" id="PF01595">
    <property type="entry name" value="CNNM"/>
    <property type="match status" value="1"/>
</dbReference>
<evidence type="ECO:0000256" key="3">
    <source>
        <dbReference type="ARBA" id="ARBA00022692"/>
    </source>
</evidence>
<evidence type="ECO:0000256" key="5">
    <source>
        <dbReference type="ARBA" id="ARBA00022989"/>
    </source>
</evidence>
<dbReference type="EMBL" id="JPMX01000053">
    <property type="protein sequence ID" value="KGH46301.1"/>
    <property type="molecule type" value="Genomic_DNA"/>
</dbReference>
<dbReference type="InterPro" id="IPR051676">
    <property type="entry name" value="UPF0053_domain"/>
</dbReference>